<dbReference type="RefSeq" id="WP_166589727.1">
    <property type="nucleotide sequence ID" value="NZ_JACMYG010000027.1"/>
</dbReference>
<organism evidence="2 3">
    <name type="scientific">Pseudomonas kielensis</name>
    <dbReference type="NCBI Taxonomy" id="2762577"/>
    <lineage>
        <taxon>Bacteria</taxon>
        <taxon>Pseudomonadati</taxon>
        <taxon>Pseudomonadota</taxon>
        <taxon>Gammaproteobacteria</taxon>
        <taxon>Pseudomonadales</taxon>
        <taxon>Pseudomonadaceae</taxon>
        <taxon>Pseudomonas</taxon>
    </lineage>
</organism>
<proteinExistence type="predicted"/>
<gene>
    <name evidence="2" type="ORF">H7995_21365</name>
</gene>
<name>A0A7X1GH21_9PSED</name>
<keyword evidence="3" id="KW-1185">Reference proteome</keyword>
<evidence type="ECO:0000313" key="3">
    <source>
        <dbReference type="Proteomes" id="UP000526003"/>
    </source>
</evidence>
<evidence type="ECO:0000313" key="2">
    <source>
        <dbReference type="EMBL" id="MBC2692340.1"/>
    </source>
</evidence>
<feature type="domain" description="DUF6434" evidence="1">
    <location>
        <begin position="3"/>
        <end position="66"/>
    </location>
</feature>
<sequence length="75" mass="8965">MTFNWHSDLLTTATALDKHYKNTQNVRRFMHEHCGADFRFDRNFMAWIRSGTPATLGDVVDEWRRRQPVIEDPRT</sequence>
<dbReference type="AlphaFoldDB" id="A0A7X1GH21"/>
<dbReference type="InterPro" id="IPR045492">
    <property type="entry name" value="DUF6434"/>
</dbReference>
<evidence type="ECO:0000259" key="1">
    <source>
        <dbReference type="Pfam" id="PF20026"/>
    </source>
</evidence>
<comment type="caution">
    <text evidence="2">The sequence shown here is derived from an EMBL/GenBank/DDBJ whole genome shotgun (WGS) entry which is preliminary data.</text>
</comment>
<accession>A0A7X1GH21</accession>
<dbReference type="Proteomes" id="UP000526003">
    <property type="component" value="Unassembled WGS sequence"/>
</dbReference>
<reference evidence="2 3" key="1">
    <citation type="submission" date="2020-08" db="EMBL/GenBank/DDBJ databases">
        <title>Pseudomonas sp. nov.</title>
        <authorList>
            <person name="Gieschler S."/>
            <person name="Fiedler G."/>
            <person name="Brinks E."/>
            <person name="Boehnlein C."/>
            <person name="Franz C.M.A.P."/>
            <person name="Kabisch J."/>
        </authorList>
    </citation>
    <scope>NUCLEOTIDE SEQUENCE [LARGE SCALE GENOMIC DNA]</scope>
    <source>
        <strain evidence="2 3">MBT-1</strain>
    </source>
</reference>
<dbReference type="Pfam" id="PF20026">
    <property type="entry name" value="DUF6434"/>
    <property type="match status" value="1"/>
</dbReference>
<dbReference type="EMBL" id="JACMYG010000027">
    <property type="protein sequence ID" value="MBC2692340.1"/>
    <property type="molecule type" value="Genomic_DNA"/>
</dbReference>
<protein>
    <recommendedName>
        <fullName evidence="1">DUF6434 domain-containing protein</fullName>
    </recommendedName>
</protein>